<evidence type="ECO:0000313" key="2">
    <source>
        <dbReference type="Proteomes" id="UP001054945"/>
    </source>
</evidence>
<dbReference type="Proteomes" id="UP001054945">
    <property type="component" value="Unassembled WGS sequence"/>
</dbReference>
<comment type="caution">
    <text evidence="1">The sequence shown here is derived from an EMBL/GenBank/DDBJ whole genome shotgun (WGS) entry which is preliminary data.</text>
</comment>
<dbReference type="EMBL" id="BPLR01020001">
    <property type="protein sequence ID" value="GIX73894.1"/>
    <property type="molecule type" value="Genomic_DNA"/>
</dbReference>
<name>A0AAV4MPQ0_CAEEX</name>
<evidence type="ECO:0000313" key="1">
    <source>
        <dbReference type="EMBL" id="GIX73894.1"/>
    </source>
</evidence>
<organism evidence="1 2">
    <name type="scientific">Caerostris extrusa</name>
    <name type="common">Bark spider</name>
    <name type="synonym">Caerostris bankana</name>
    <dbReference type="NCBI Taxonomy" id="172846"/>
    <lineage>
        <taxon>Eukaryota</taxon>
        <taxon>Metazoa</taxon>
        <taxon>Ecdysozoa</taxon>
        <taxon>Arthropoda</taxon>
        <taxon>Chelicerata</taxon>
        <taxon>Arachnida</taxon>
        <taxon>Araneae</taxon>
        <taxon>Araneomorphae</taxon>
        <taxon>Entelegynae</taxon>
        <taxon>Araneoidea</taxon>
        <taxon>Araneidae</taxon>
        <taxon>Caerostris</taxon>
    </lineage>
</organism>
<sequence>MVSEEAVKNSVGMRLKGITPEDFILSHCKNFLHGLRSALNIRTKDIDILSIQPSEAAMSKEKRDTNRDLDVLFAVRKSPHVYFPSKQLLAKIKTTSNLK</sequence>
<gene>
    <name evidence="1" type="primary">X975_18588</name>
    <name evidence="1" type="ORF">CEXT_343381</name>
</gene>
<proteinExistence type="predicted"/>
<dbReference type="AlphaFoldDB" id="A0AAV4MPQ0"/>
<protein>
    <submittedName>
        <fullName evidence="1">Fat-like cadherin-related tumor suppressor-like protein</fullName>
    </submittedName>
</protein>
<accession>A0AAV4MPQ0</accession>
<reference evidence="1 2" key="1">
    <citation type="submission" date="2021-06" db="EMBL/GenBank/DDBJ databases">
        <title>Caerostris extrusa draft genome.</title>
        <authorList>
            <person name="Kono N."/>
            <person name="Arakawa K."/>
        </authorList>
    </citation>
    <scope>NUCLEOTIDE SEQUENCE [LARGE SCALE GENOMIC DNA]</scope>
</reference>
<keyword evidence="2" id="KW-1185">Reference proteome</keyword>